<dbReference type="Pfam" id="PF00069">
    <property type="entry name" value="Pkinase"/>
    <property type="match status" value="1"/>
</dbReference>
<reference evidence="2 3" key="1">
    <citation type="submission" date="2023-03" db="EMBL/GenBank/DDBJ databases">
        <title>Genome insight into feeding habits of ladybird beetles.</title>
        <authorList>
            <person name="Li H.-S."/>
            <person name="Huang Y.-H."/>
            <person name="Pang H."/>
        </authorList>
    </citation>
    <scope>NUCLEOTIDE SEQUENCE [LARGE SCALE GENOMIC DNA]</scope>
    <source>
        <strain evidence="2">SYSU_2023b</strain>
        <tissue evidence="2">Whole body</tissue>
    </source>
</reference>
<organism evidence="2 3">
    <name type="scientific">Henosepilachna vigintioctopunctata</name>
    <dbReference type="NCBI Taxonomy" id="420089"/>
    <lineage>
        <taxon>Eukaryota</taxon>
        <taxon>Metazoa</taxon>
        <taxon>Ecdysozoa</taxon>
        <taxon>Arthropoda</taxon>
        <taxon>Hexapoda</taxon>
        <taxon>Insecta</taxon>
        <taxon>Pterygota</taxon>
        <taxon>Neoptera</taxon>
        <taxon>Endopterygota</taxon>
        <taxon>Coleoptera</taxon>
        <taxon>Polyphaga</taxon>
        <taxon>Cucujiformia</taxon>
        <taxon>Coccinelloidea</taxon>
        <taxon>Coccinellidae</taxon>
        <taxon>Epilachninae</taxon>
        <taxon>Epilachnini</taxon>
        <taxon>Henosepilachna</taxon>
    </lineage>
</organism>
<dbReference type="Gene3D" id="1.10.510.10">
    <property type="entry name" value="Transferase(Phosphotransferase) domain 1"/>
    <property type="match status" value="1"/>
</dbReference>
<gene>
    <name evidence="2" type="ORF">WA026_023793</name>
</gene>
<evidence type="ECO:0000313" key="3">
    <source>
        <dbReference type="Proteomes" id="UP001431783"/>
    </source>
</evidence>
<proteinExistence type="predicted"/>
<dbReference type="EMBL" id="JARQZJ010000119">
    <property type="protein sequence ID" value="KAK9887671.1"/>
    <property type="molecule type" value="Genomic_DNA"/>
</dbReference>
<keyword evidence="3" id="KW-1185">Reference proteome</keyword>
<dbReference type="SUPFAM" id="SSF56112">
    <property type="entry name" value="Protein kinase-like (PK-like)"/>
    <property type="match status" value="1"/>
</dbReference>
<sequence>MSSGNRLPKVCLKEMETLQKAQHKNVVACKDFIQDEKSLYLTMDYAPYDLRTLINRMLKFEPDKCIKKAKFCKETLTRNQLPHLPIQ</sequence>
<comment type="caution">
    <text evidence="2">The sequence shown here is derived from an EMBL/GenBank/DDBJ whole genome shotgun (WGS) entry which is preliminary data.</text>
</comment>
<feature type="domain" description="Protein kinase" evidence="1">
    <location>
        <begin position="9"/>
        <end position="67"/>
    </location>
</feature>
<protein>
    <recommendedName>
        <fullName evidence="1">Protein kinase domain-containing protein</fullName>
    </recommendedName>
</protein>
<dbReference type="GO" id="GO:0004672">
    <property type="term" value="F:protein kinase activity"/>
    <property type="evidence" value="ECO:0007669"/>
    <property type="project" value="InterPro"/>
</dbReference>
<dbReference type="Proteomes" id="UP001431783">
    <property type="component" value="Unassembled WGS sequence"/>
</dbReference>
<evidence type="ECO:0000259" key="1">
    <source>
        <dbReference type="Pfam" id="PF00069"/>
    </source>
</evidence>
<name>A0AAW1V672_9CUCU</name>
<evidence type="ECO:0000313" key="2">
    <source>
        <dbReference type="EMBL" id="KAK9887671.1"/>
    </source>
</evidence>
<accession>A0AAW1V672</accession>
<dbReference type="AlphaFoldDB" id="A0AAW1V672"/>
<dbReference type="InterPro" id="IPR011009">
    <property type="entry name" value="Kinase-like_dom_sf"/>
</dbReference>
<dbReference type="GO" id="GO:0005524">
    <property type="term" value="F:ATP binding"/>
    <property type="evidence" value="ECO:0007669"/>
    <property type="project" value="InterPro"/>
</dbReference>
<dbReference type="InterPro" id="IPR000719">
    <property type="entry name" value="Prot_kinase_dom"/>
</dbReference>